<gene>
    <name evidence="1" type="ORF">Pmani_032426</name>
</gene>
<accession>A0AAE1NRR1</accession>
<dbReference type="EMBL" id="JAWZYT010004166">
    <property type="protein sequence ID" value="KAK4294984.1"/>
    <property type="molecule type" value="Genomic_DNA"/>
</dbReference>
<sequence length="130" mass="14833">MGHKILTCYSLHLPPSSPSPPSPPLHLSSTSFPSLLSTFYSPPLLSTPPSSSSCLRYLHEHNKWESVGWVQFRVLRIFITEGPSVRHTQEPTRVYETTAWNDPKSHAQAMNSDRYPERCLPLMCHIVYRT</sequence>
<organism evidence="1 2">
    <name type="scientific">Petrolisthes manimaculis</name>
    <dbReference type="NCBI Taxonomy" id="1843537"/>
    <lineage>
        <taxon>Eukaryota</taxon>
        <taxon>Metazoa</taxon>
        <taxon>Ecdysozoa</taxon>
        <taxon>Arthropoda</taxon>
        <taxon>Crustacea</taxon>
        <taxon>Multicrustacea</taxon>
        <taxon>Malacostraca</taxon>
        <taxon>Eumalacostraca</taxon>
        <taxon>Eucarida</taxon>
        <taxon>Decapoda</taxon>
        <taxon>Pleocyemata</taxon>
        <taxon>Anomura</taxon>
        <taxon>Galatheoidea</taxon>
        <taxon>Porcellanidae</taxon>
        <taxon>Petrolisthes</taxon>
    </lineage>
</organism>
<comment type="caution">
    <text evidence="1">The sequence shown here is derived from an EMBL/GenBank/DDBJ whole genome shotgun (WGS) entry which is preliminary data.</text>
</comment>
<evidence type="ECO:0000313" key="2">
    <source>
        <dbReference type="Proteomes" id="UP001292094"/>
    </source>
</evidence>
<protein>
    <submittedName>
        <fullName evidence="1">Uncharacterized protein</fullName>
    </submittedName>
</protein>
<keyword evidence="2" id="KW-1185">Reference proteome</keyword>
<evidence type="ECO:0000313" key="1">
    <source>
        <dbReference type="EMBL" id="KAK4294984.1"/>
    </source>
</evidence>
<dbReference type="Proteomes" id="UP001292094">
    <property type="component" value="Unassembled WGS sequence"/>
</dbReference>
<dbReference type="AlphaFoldDB" id="A0AAE1NRR1"/>
<proteinExistence type="predicted"/>
<reference evidence="1" key="1">
    <citation type="submission" date="2023-11" db="EMBL/GenBank/DDBJ databases">
        <title>Genome assemblies of two species of porcelain crab, Petrolisthes cinctipes and Petrolisthes manimaculis (Anomura: Porcellanidae).</title>
        <authorList>
            <person name="Angst P."/>
        </authorList>
    </citation>
    <scope>NUCLEOTIDE SEQUENCE</scope>
    <source>
        <strain evidence="1">PB745_02</strain>
        <tissue evidence="1">Gill</tissue>
    </source>
</reference>
<name>A0AAE1NRR1_9EUCA</name>